<keyword evidence="1" id="KW-0378">Hydrolase</keyword>
<dbReference type="Gene3D" id="3.90.70.130">
    <property type="match status" value="1"/>
</dbReference>
<keyword evidence="4" id="KW-1185">Reference proteome</keyword>
<dbReference type="Proteomes" id="UP000095192">
    <property type="component" value="Unassembled WGS sequence"/>
</dbReference>
<proteinExistence type="predicted"/>
<comment type="caution">
    <text evidence="3">The sequence shown here is derived from an EMBL/GenBank/DDBJ whole genome shotgun (WGS) entry which is preliminary data.</text>
</comment>
<dbReference type="GO" id="GO:0071567">
    <property type="term" value="F:deUFMylase activity"/>
    <property type="evidence" value="ECO:0007669"/>
    <property type="project" value="TreeGrafter"/>
</dbReference>
<dbReference type="PANTHER" id="PTHR48153:SF2">
    <property type="entry name" value="UFM1-SPECIFIC PROTEASE 2"/>
    <property type="match status" value="1"/>
</dbReference>
<dbReference type="VEuPathDB" id="ToxoDB:cyc_07849"/>
<sequence>MKRRGAASREAQALSQTDPVPTHWDIQKLLKDNDDAFSDLQVGSPRWIGTIEAQYVLNWYLEFGCRVIYLQHMEEIEAYMGLLLAHFARQQTPVIMGVGQFAYLLLGVAQDLDTLSLRLVLQQPSKVCVCVGITRGTSLFVEWGRTPVHHCLSWNFFVSRLQSLSSVRALSRCFSLVVEGCLRLTGDVQYLIMDPHYVGPEDAKLIDFLERAAAGSFVNLLLPHTSTEDGRLVF</sequence>
<dbReference type="PANTHER" id="PTHR48153">
    <property type="entry name" value="UFM1-SPECIFIC PROTEASE 2"/>
    <property type="match status" value="1"/>
</dbReference>
<dbReference type="VEuPathDB" id="ToxoDB:LOC34623727"/>
<organism evidence="3 4">
    <name type="scientific">Cyclospora cayetanensis</name>
    <dbReference type="NCBI Taxonomy" id="88456"/>
    <lineage>
        <taxon>Eukaryota</taxon>
        <taxon>Sar</taxon>
        <taxon>Alveolata</taxon>
        <taxon>Apicomplexa</taxon>
        <taxon>Conoidasida</taxon>
        <taxon>Coccidia</taxon>
        <taxon>Eucoccidiorida</taxon>
        <taxon>Eimeriorina</taxon>
        <taxon>Eimeriidae</taxon>
        <taxon>Cyclospora</taxon>
    </lineage>
</organism>
<evidence type="ECO:0000313" key="3">
    <source>
        <dbReference type="EMBL" id="OEH76538.1"/>
    </source>
</evidence>
<dbReference type="AlphaFoldDB" id="A0A1D3CZA2"/>
<dbReference type="EMBL" id="JROU02001427">
    <property type="protein sequence ID" value="OEH76538.1"/>
    <property type="molecule type" value="Genomic_DNA"/>
</dbReference>
<name>A0A1D3CZA2_9EIME</name>
<evidence type="ECO:0000313" key="4">
    <source>
        <dbReference type="Proteomes" id="UP000095192"/>
    </source>
</evidence>
<dbReference type="Pfam" id="PF07910">
    <property type="entry name" value="Peptidase_C78"/>
    <property type="match status" value="1"/>
</dbReference>
<evidence type="ECO:0000259" key="2">
    <source>
        <dbReference type="Pfam" id="PF07910"/>
    </source>
</evidence>
<dbReference type="InterPro" id="IPR012462">
    <property type="entry name" value="UFSP1/2_DUB_cat"/>
</dbReference>
<dbReference type="InParanoid" id="A0A1D3CZA2"/>
<evidence type="ECO:0000256" key="1">
    <source>
        <dbReference type="ARBA" id="ARBA00022801"/>
    </source>
</evidence>
<reference evidence="3 4" key="1">
    <citation type="journal article" date="2016" name="BMC Genomics">
        <title>Comparative genomics reveals Cyclospora cayetanensis possesses coccidia-like metabolism and invasion components but unique surface antigens.</title>
        <authorList>
            <person name="Liu S."/>
            <person name="Wang L."/>
            <person name="Zheng H."/>
            <person name="Xu Z."/>
            <person name="Roellig D.M."/>
            <person name="Li N."/>
            <person name="Frace M.A."/>
            <person name="Tang K."/>
            <person name="Arrowood M.J."/>
            <person name="Moss D.M."/>
            <person name="Zhang L."/>
            <person name="Feng Y."/>
            <person name="Xiao L."/>
        </authorList>
    </citation>
    <scope>NUCLEOTIDE SEQUENCE [LARGE SCALE GENOMIC DNA]</scope>
    <source>
        <strain evidence="3 4">CHN_HEN01</strain>
    </source>
</reference>
<protein>
    <recommendedName>
        <fullName evidence="2">UFSP1/2/DUB catalytic domain-containing protein</fullName>
    </recommendedName>
</protein>
<accession>A0A1D3CZA2</accession>
<gene>
    <name evidence="3" type="ORF">cyc_07849</name>
</gene>
<feature type="domain" description="UFSP1/2/DUB catalytic" evidence="2">
    <location>
        <begin position="15"/>
        <end position="124"/>
    </location>
</feature>